<dbReference type="RefSeq" id="WP_003637205.1">
    <property type="nucleotide sequence ID" value="NC_013861.1"/>
</dbReference>
<dbReference type="KEGG" id="llo:LLO_1644"/>
<keyword evidence="2" id="KW-1185">Reference proteome</keyword>
<dbReference type="AlphaFoldDB" id="D3HSX8"/>
<reference evidence="1 2" key="1">
    <citation type="journal article" date="2010" name="PLoS Genet.">
        <title>Analysis of the Legionella longbeachae genome and transcriptome uncovers unique strategies to cause Legionnaires' disease.</title>
        <authorList>
            <person name="Cazalet C."/>
            <person name="Gomez-Valero L."/>
            <person name="Rusniok C."/>
            <person name="Lomma M."/>
            <person name="Dervins-Ravault D."/>
            <person name="Newton H."/>
            <person name="Sansom F."/>
            <person name="Jarraud S."/>
            <person name="Zidane N."/>
            <person name="Ma L."/>
            <person name="Bouchier C."/>
            <person name="Etienne J."/>
            <person name="Hartland E."/>
            <person name="Buchrieser C."/>
        </authorList>
    </citation>
    <scope>NUCLEOTIDE SEQUENCE [LARGE SCALE GENOMIC DNA]</scope>
    <source>
        <strain evidence="1 2">NSW150</strain>
    </source>
</reference>
<dbReference type="HOGENOM" id="CLU_2770795_0_0_6"/>
<proteinExistence type="predicted"/>
<name>D3HSX8_LEGLN</name>
<evidence type="ECO:0000313" key="2">
    <source>
        <dbReference type="Proteomes" id="UP000001060"/>
    </source>
</evidence>
<protein>
    <submittedName>
        <fullName evidence="1">Uncharacterized protein</fullName>
    </submittedName>
</protein>
<evidence type="ECO:0000313" key="1">
    <source>
        <dbReference type="EMBL" id="CBJ12018.1"/>
    </source>
</evidence>
<accession>D3HSX8</accession>
<organism evidence="1 2">
    <name type="scientific">Legionella longbeachae serogroup 1 (strain NSW150)</name>
    <dbReference type="NCBI Taxonomy" id="661367"/>
    <lineage>
        <taxon>Bacteria</taxon>
        <taxon>Pseudomonadati</taxon>
        <taxon>Pseudomonadota</taxon>
        <taxon>Gammaproteobacteria</taxon>
        <taxon>Legionellales</taxon>
        <taxon>Legionellaceae</taxon>
        <taxon>Legionella</taxon>
    </lineage>
</organism>
<gene>
    <name evidence="1" type="ordered locus">LLO_1644</name>
</gene>
<dbReference type="Proteomes" id="UP000001060">
    <property type="component" value="Chromosome"/>
</dbReference>
<dbReference type="EMBL" id="FN650140">
    <property type="protein sequence ID" value="CBJ12018.1"/>
    <property type="molecule type" value="Genomic_DNA"/>
</dbReference>
<sequence>MREQEELIVKYGVKRDVLLRLNFETYAVMQLTKYSNWISPYRERALFAFNKLVVTLPDKLNTYRGIYTR</sequence>
<dbReference type="GeneID" id="40925866"/>